<reference evidence="1" key="1">
    <citation type="submission" date="2014-09" db="EMBL/GenBank/DDBJ databases">
        <authorList>
            <person name="Magalhaes I.L.F."/>
            <person name="Oliveira U."/>
            <person name="Santos F.R."/>
            <person name="Vidigal T.H.D.A."/>
            <person name="Brescovit A.D."/>
            <person name="Santos A.J."/>
        </authorList>
    </citation>
    <scope>NUCLEOTIDE SEQUENCE</scope>
    <source>
        <tissue evidence="1">Shoot tissue taken approximately 20 cm above the soil surface</tissue>
    </source>
</reference>
<dbReference type="EMBL" id="GBRH01280937">
    <property type="protein sequence ID" value="JAD16958.1"/>
    <property type="molecule type" value="Transcribed_RNA"/>
</dbReference>
<dbReference type="AlphaFoldDB" id="A0A0A8XW24"/>
<proteinExistence type="predicted"/>
<reference evidence="1" key="2">
    <citation type="journal article" date="2015" name="Data Brief">
        <title>Shoot transcriptome of the giant reed, Arundo donax.</title>
        <authorList>
            <person name="Barrero R.A."/>
            <person name="Guerrero F.D."/>
            <person name="Moolhuijzen P."/>
            <person name="Goolsby J.A."/>
            <person name="Tidwell J."/>
            <person name="Bellgard S.E."/>
            <person name="Bellgard M.I."/>
        </authorList>
    </citation>
    <scope>NUCLEOTIDE SEQUENCE</scope>
    <source>
        <tissue evidence="1">Shoot tissue taken approximately 20 cm above the soil surface</tissue>
    </source>
</reference>
<accession>A0A0A8XW24</accession>
<organism evidence="1">
    <name type="scientific">Arundo donax</name>
    <name type="common">Giant reed</name>
    <name type="synonym">Donax arundinaceus</name>
    <dbReference type="NCBI Taxonomy" id="35708"/>
    <lineage>
        <taxon>Eukaryota</taxon>
        <taxon>Viridiplantae</taxon>
        <taxon>Streptophyta</taxon>
        <taxon>Embryophyta</taxon>
        <taxon>Tracheophyta</taxon>
        <taxon>Spermatophyta</taxon>
        <taxon>Magnoliopsida</taxon>
        <taxon>Liliopsida</taxon>
        <taxon>Poales</taxon>
        <taxon>Poaceae</taxon>
        <taxon>PACMAD clade</taxon>
        <taxon>Arundinoideae</taxon>
        <taxon>Arundineae</taxon>
        <taxon>Arundo</taxon>
    </lineage>
</organism>
<evidence type="ECO:0000313" key="1">
    <source>
        <dbReference type="EMBL" id="JAD16958.1"/>
    </source>
</evidence>
<protein>
    <submittedName>
        <fullName evidence="1">Uncharacterized protein</fullName>
    </submittedName>
</protein>
<name>A0A0A8XW24_ARUDO</name>
<sequence length="49" mass="5529">MVHIPGSKGMFLEGRFIINDVRGHWTFKLDETYELSALQTISANPSHSP</sequence>